<proteinExistence type="predicted"/>
<dbReference type="Proteomes" id="UP001346149">
    <property type="component" value="Unassembled WGS sequence"/>
</dbReference>
<dbReference type="AlphaFoldDB" id="A0AAN7R7T8"/>
<dbReference type="NCBIfam" id="TIGR01571">
    <property type="entry name" value="A_thal_Cys_rich"/>
    <property type="match status" value="1"/>
</dbReference>
<comment type="caution">
    <text evidence="1">The sequence shown here is derived from an EMBL/GenBank/DDBJ whole genome shotgun (WGS) entry which is preliminary data.</text>
</comment>
<reference evidence="1 2" key="1">
    <citation type="journal article" date="2023" name="Hortic Res">
        <title>Pangenome of water caltrop reveals structural variations and asymmetric subgenome divergence after allopolyploidization.</title>
        <authorList>
            <person name="Zhang X."/>
            <person name="Chen Y."/>
            <person name="Wang L."/>
            <person name="Yuan Y."/>
            <person name="Fang M."/>
            <person name="Shi L."/>
            <person name="Lu R."/>
            <person name="Comes H.P."/>
            <person name="Ma Y."/>
            <person name="Chen Y."/>
            <person name="Huang G."/>
            <person name="Zhou Y."/>
            <person name="Zheng Z."/>
            <person name="Qiu Y."/>
        </authorList>
    </citation>
    <scope>NUCLEOTIDE SEQUENCE [LARGE SCALE GENOMIC DNA]</scope>
    <source>
        <strain evidence="1">F231</strain>
    </source>
</reference>
<keyword evidence="2" id="KW-1185">Reference proteome</keyword>
<protein>
    <submittedName>
        <fullName evidence="1">Uncharacterized protein</fullName>
    </submittedName>
</protein>
<name>A0AAN7R7T8_TRANT</name>
<gene>
    <name evidence="1" type="ORF">SAY86_023397</name>
</gene>
<dbReference type="EMBL" id="JAXQNO010000008">
    <property type="protein sequence ID" value="KAK4792962.1"/>
    <property type="molecule type" value="Genomic_DNA"/>
</dbReference>
<dbReference type="PANTHER" id="PTHR15907">
    <property type="entry name" value="DUF614 FAMILY PROTEIN-RELATED"/>
    <property type="match status" value="1"/>
</dbReference>
<evidence type="ECO:0000313" key="1">
    <source>
        <dbReference type="EMBL" id="KAK4792962.1"/>
    </source>
</evidence>
<organism evidence="1 2">
    <name type="scientific">Trapa natans</name>
    <name type="common">Water chestnut</name>
    <dbReference type="NCBI Taxonomy" id="22666"/>
    <lineage>
        <taxon>Eukaryota</taxon>
        <taxon>Viridiplantae</taxon>
        <taxon>Streptophyta</taxon>
        <taxon>Embryophyta</taxon>
        <taxon>Tracheophyta</taxon>
        <taxon>Spermatophyta</taxon>
        <taxon>Magnoliopsida</taxon>
        <taxon>eudicotyledons</taxon>
        <taxon>Gunneridae</taxon>
        <taxon>Pentapetalae</taxon>
        <taxon>rosids</taxon>
        <taxon>malvids</taxon>
        <taxon>Myrtales</taxon>
        <taxon>Lythraceae</taxon>
        <taxon>Trapa</taxon>
    </lineage>
</organism>
<dbReference type="Pfam" id="PF04749">
    <property type="entry name" value="PLAC8"/>
    <property type="match status" value="1"/>
</dbReference>
<accession>A0AAN7R7T8</accession>
<evidence type="ECO:0000313" key="2">
    <source>
        <dbReference type="Proteomes" id="UP001346149"/>
    </source>
</evidence>
<dbReference type="InterPro" id="IPR006461">
    <property type="entry name" value="PLAC_motif_containing"/>
</dbReference>
<sequence>MSSTGNQWTTGLWDCRDDGSSCKSYAQELTLTQVLPTLRAFKPPCWTIAAGILSCFCPCVIFGRIAEIIDRGSTPGKVACLLYMGQEGCRWLYGSLYRMKLRGLFSLPEAPYSDSFLHGCCCACALSQEYRELMNRGIDPSIGWEANVEKWNRDGVTPPIAADGMHR</sequence>